<dbReference type="Proteomes" id="UP000188993">
    <property type="component" value="Chromosome"/>
</dbReference>
<evidence type="ECO:0000313" key="2">
    <source>
        <dbReference type="EMBL" id="AQS53571.1"/>
    </source>
</evidence>
<keyword evidence="3" id="KW-1185">Reference proteome</keyword>
<gene>
    <name evidence="2" type="ORF">BW727_101204</name>
</gene>
<feature type="transmembrane region" description="Helical" evidence="1">
    <location>
        <begin position="7"/>
        <end position="25"/>
    </location>
</feature>
<name>A0A1S6IPT7_9LACT</name>
<sequence>MIKGWKNIAISFGLPLIGFIVYWYFSLTPLTFQSLEFWMNIFLYLAVSALISYTLDARRDMKVLKINGVIAAIGILVLVVSLVIGMPFFRSKSYANLITHDTGVFEEDMAITNPSEIPTIDRDMAERLGSRKIGEVLDLVSQFNVANEFTQIAYRGDSIRISPLEYVNVWRWFSNRSEGIPHYVMVDMVTGDADLVDLEENIRYSHSGFLNDDITRHIFLKHPTTLFERPVFELDEEGHPYYVAPIVKRQFSYLGPKDVVGAFVVDAVSGEINRYGLDDMPKWVDRVFPADLIMAQVNYNGQFQDGFWNSIITKRGVIQNAKGYNYIVLDNDLYLYTGLTSVASDESNVGFLLVNSRTKESNRYDISTATEWSAMDSAEGSVQEKEYTSTFPLLFNMNGKPVYQLSLKDSAGLIKLYAFVDGLNYQRVGIGNSLQLAWQSYNGGEVVIDDDEVVLEGDITTISGKVSLLQAVVVNGETVYYFTLDGNNEEIYTIPVSISRELAFLKTGDMVTIEMQSDMPIGIVIE</sequence>
<accession>A0A1S6IPT7</accession>
<organism evidence="2 3">
    <name type="scientific">Jeotgalibaca dankookensis</name>
    <dbReference type="NCBI Taxonomy" id="708126"/>
    <lineage>
        <taxon>Bacteria</taxon>
        <taxon>Bacillati</taxon>
        <taxon>Bacillota</taxon>
        <taxon>Bacilli</taxon>
        <taxon>Lactobacillales</taxon>
        <taxon>Carnobacteriaceae</taxon>
        <taxon>Jeotgalibaca</taxon>
    </lineage>
</organism>
<dbReference type="RefSeq" id="WP_062472240.1">
    <property type="nucleotide sequence ID" value="NZ_BBYN01000041.1"/>
</dbReference>
<dbReference type="EMBL" id="CP019728">
    <property type="protein sequence ID" value="AQS53571.1"/>
    <property type="molecule type" value="Genomic_DNA"/>
</dbReference>
<keyword evidence="1" id="KW-0812">Transmembrane</keyword>
<protein>
    <recommendedName>
        <fullName evidence="4">CvpA family protein</fullName>
    </recommendedName>
</protein>
<feature type="transmembrane region" description="Helical" evidence="1">
    <location>
        <begin position="37"/>
        <end position="55"/>
    </location>
</feature>
<evidence type="ECO:0000313" key="3">
    <source>
        <dbReference type="Proteomes" id="UP000188993"/>
    </source>
</evidence>
<dbReference type="STRING" id="708126.BW727_101204"/>
<evidence type="ECO:0008006" key="4">
    <source>
        <dbReference type="Google" id="ProtNLM"/>
    </source>
</evidence>
<proteinExistence type="predicted"/>
<reference evidence="2 3" key="1">
    <citation type="journal article" date="2014" name="Int. J. Syst. Evol. Microbiol.">
        <title>Jeotgalibaca dankookensis gen. nov., sp. nov., a member of the family Carnobacteriaceae, isolated from seujeot (Korean traditional food).</title>
        <authorList>
            <person name="Lee D.G."/>
            <person name="Trujillo M.E."/>
            <person name="Kang H."/>
            <person name="Ahn T.Y."/>
        </authorList>
    </citation>
    <scope>NUCLEOTIDE SEQUENCE [LARGE SCALE GENOMIC DNA]</scope>
    <source>
        <strain evidence="2 3">EX-07</strain>
    </source>
</reference>
<dbReference type="OrthoDB" id="3169575at2"/>
<feature type="transmembrane region" description="Helical" evidence="1">
    <location>
        <begin position="67"/>
        <end position="89"/>
    </location>
</feature>
<evidence type="ECO:0000256" key="1">
    <source>
        <dbReference type="SAM" id="Phobius"/>
    </source>
</evidence>
<keyword evidence="1" id="KW-0472">Membrane</keyword>
<dbReference type="AlphaFoldDB" id="A0A1S6IPT7"/>
<keyword evidence="1" id="KW-1133">Transmembrane helix</keyword>
<dbReference type="KEGG" id="jda:BW727_101204"/>